<dbReference type="SUPFAM" id="SSF52540">
    <property type="entry name" value="P-loop containing nucleoside triphosphate hydrolases"/>
    <property type="match status" value="1"/>
</dbReference>
<dbReference type="Proteomes" id="UP000199630">
    <property type="component" value="Unassembled WGS sequence"/>
</dbReference>
<evidence type="ECO:0000256" key="3">
    <source>
        <dbReference type="ARBA" id="ARBA00022475"/>
    </source>
</evidence>
<dbReference type="InterPro" id="IPR027417">
    <property type="entry name" value="P-loop_NTPase"/>
</dbReference>
<dbReference type="Gene3D" id="3.40.50.300">
    <property type="entry name" value="P-loop containing nucleotide triphosphate hydrolases"/>
    <property type="match status" value="1"/>
</dbReference>
<feature type="transmembrane region" description="Helical" evidence="8">
    <location>
        <begin position="84"/>
        <end position="105"/>
    </location>
</feature>
<feature type="compositionally biased region" description="Basic and acidic residues" evidence="7">
    <location>
        <begin position="592"/>
        <end position="611"/>
    </location>
</feature>
<evidence type="ECO:0000256" key="8">
    <source>
        <dbReference type="SAM" id="Phobius"/>
    </source>
</evidence>
<dbReference type="GO" id="GO:0005886">
    <property type="term" value="C:plasma membrane"/>
    <property type="evidence" value="ECO:0007669"/>
    <property type="project" value="UniProtKB-SubCell"/>
</dbReference>
<dbReference type="PANTHER" id="PTHR37937">
    <property type="entry name" value="CONJUGATIVE TRANSFER: DNA TRANSPORT"/>
    <property type="match status" value="1"/>
</dbReference>
<evidence type="ECO:0000256" key="5">
    <source>
        <dbReference type="ARBA" id="ARBA00022989"/>
    </source>
</evidence>
<evidence type="ECO:0000256" key="6">
    <source>
        <dbReference type="ARBA" id="ARBA00023136"/>
    </source>
</evidence>
<organism evidence="9 10">
    <name type="scientific">Celeribacter neptunius</name>
    <dbReference type="NCBI Taxonomy" id="588602"/>
    <lineage>
        <taxon>Bacteria</taxon>
        <taxon>Pseudomonadati</taxon>
        <taxon>Pseudomonadota</taxon>
        <taxon>Alphaproteobacteria</taxon>
        <taxon>Rhodobacterales</taxon>
        <taxon>Roseobacteraceae</taxon>
        <taxon>Celeribacter</taxon>
    </lineage>
</organism>
<keyword evidence="10" id="KW-1185">Reference proteome</keyword>
<keyword evidence="3" id="KW-1003">Cell membrane</keyword>
<reference evidence="10" key="1">
    <citation type="submission" date="2016-10" db="EMBL/GenBank/DDBJ databases">
        <authorList>
            <person name="Varghese N."/>
            <person name="Submissions S."/>
        </authorList>
    </citation>
    <scope>NUCLEOTIDE SEQUENCE [LARGE SCALE GENOMIC DNA]</scope>
    <source>
        <strain evidence="10">DSM 26471</strain>
    </source>
</reference>
<evidence type="ECO:0000256" key="2">
    <source>
        <dbReference type="ARBA" id="ARBA00008806"/>
    </source>
</evidence>
<dbReference type="InterPro" id="IPR051539">
    <property type="entry name" value="T4SS-coupling_protein"/>
</dbReference>
<protein>
    <submittedName>
        <fullName evidence="9">Type IV secretion system protein VirD4</fullName>
    </submittedName>
</protein>
<evidence type="ECO:0000256" key="1">
    <source>
        <dbReference type="ARBA" id="ARBA00004651"/>
    </source>
</evidence>
<gene>
    <name evidence="9" type="ORF">SAMN04487991_4212</name>
</gene>
<evidence type="ECO:0000256" key="4">
    <source>
        <dbReference type="ARBA" id="ARBA00022692"/>
    </source>
</evidence>
<comment type="similarity">
    <text evidence="2">Belongs to the VirD4/TraG family.</text>
</comment>
<dbReference type="CDD" id="cd01127">
    <property type="entry name" value="TrwB_TraG_TraD_VirD4"/>
    <property type="match status" value="2"/>
</dbReference>
<feature type="region of interest" description="Disordered" evidence="7">
    <location>
        <begin position="567"/>
        <end position="611"/>
    </location>
</feature>
<dbReference type="PANTHER" id="PTHR37937:SF1">
    <property type="entry name" value="CONJUGATIVE TRANSFER: DNA TRANSPORT"/>
    <property type="match status" value="1"/>
</dbReference>
<dbReference type="Pfam" id="PF02534">
    <property type="entry name" value="T4SS-DNA_transf"/>
    <property type="match status" value="1"/>
</dbReference>
<name>A0A1I3XZ33_9RHOB</name>
<evidence type="ECO:0000313" key="10">
    <source>
        <dbReference type="Proteomes" id="UP000199630"/>
    </source>
</evidence>
<dbReference type="InterPro" id="IPR003688">
    <property type="entry name" value="TraG/VirD4"/>
</dbReference>
<feature type="transmembrane region" description="Helical" evidence="8">
    <location>
        <begin position="28"/>
        <end position="55"/>
    </location>
</feature>
<keyword evidence="6 8" id="KW-0472">Membrane</keyword>
<keyword evidence="4 8" id="KW-0812">Transmembrane</keyword>
<dbReference type="STRING" id="588602.SAMN04487991_4212"/>
<dbReference type="EMBL" id="FORH01000011">
    <property type="protein sequence ID" value="SFK24828.1"/>
    <property type="molecule type" value="Genomic_DNA"/>
</dbReference>
<sequence>MISVGTAVSMTRWNSKGEMTTMTKTLPLWAALLFGVICGAVIGTIVAAFYLTLALKTGFQSFDMLALWKASAATRAAHVQAFKVGFGAVGFGAIGLGALALAWTWKKERDDYGSAHWQTKAELKKNDMLQAPGEGFVCGKLGAPTSKAEFISSTTIPHVMMVAPTRAGKGVGFVIPNLLSFAGSVVVLDVKGENFEKTARLRALNGDEVYRFSPFDWANATHRYNPLARIAKAPSFAQRFTEVSILADLFLDKDNKQLDTFSEAGKSIFVAACLLAIQRGTPNLGEVNKIVAGGEYKNAQYKTYADEAEEDILRELWTNAASASSRLLTSNIQALMTAGLKQWDNPAVRSATEASDFDFSTFRKTPQSLYIAVSEDHIATLAPLLRLMFADLIASIRLNEPGPDEPWPVMMMIDEFQQMGAMPYLERAIHSLASYGGRVAMIAQSLASLDRIYGPEGRESLENGAGLKLYITPRDQRTVKEVSAAVGSTTREAVTRMYGRNKGFLGATSTSARLEERPLLSETEARLMDPDEVIILASPQHPIKASRIKYYDDPFFKDMLARQEGKPFPYPPSVQGVGPWGPDGGDETGADEQAKPAERTPVRDRSQRREARAMRVMALEAGRGQPEPETLEREAAVPKEWEAALDRQEDFIEEMLGG</sequence>
<keyword evidence="5 8" id="KW-1133">Transmembrane helix</keyword>
<proteinExistence type="inferred from homology"/>
<evidence type="ECO:0000313" key="9">
    <source>
        <dbReference type="EMBL" id="SFK24828.1"/>
    </source>
</evidence>
<dbReference type="AlphaFoldDB" id="A0A1I3XZ33"/>
<accession>A0A1I3XZ33</accession>
<comment type="subcellular location">
    <subcellularLocation>
        <location evidence="1">Cell membrane</location>
        <topology evidence="1">Multi-pass membrane protein</topology>
    </subcellularLocation>
</comment>
<evidence type="ECO:0000256" key="7">
    <source>
        <dbReference type="SAM" id="MobiDB-lite"/>
    </source>
</evidence>